<keyword evidence="4 12" id="KW-0547">Nucleotide-binding</keyword>
<dbReference type="GO" id="GO:0006312">
    <property type="term" value="P:mitotic recombination"/>
    <property type="evidence" value="ECO:0007669"/>
    <property type="project" value="TreeGrafter"/>
</dbReference>
<dbReference type="Pfam" id="PF05188">
    <property type="entry name" value="MutS_II"/>
    <property type="match status" value="1"/>
</dbReference>
<dbReference type="PIRSF" id="PIRSF005813">
    <property type="entry name" value="MSH2"/>
    <property type="match status" value="1"/>
</dbReference>
<dbReference type="SMART" id="SM00533">
    <property type="entry name" value="MUTSd"/>
    <property type="match status" value="1"/>
</dbReference>
<dbReference type="InterPro" id="IPR007860">
    <property type="entry name" value="DNA_mmatch_repair_MutS_con_dom"/>
</dbReference>
<dbReference type="FunFam" id="3.30.420.110:FF:000002">
    <property type="entry name" value="DNA mismatch repair protein"/>
    <property type="match status" value="1"/>
</dbReference>
<comment type="function">
    <text evidence="12">Component of the post-replicative DNA mismatch repair system (MMR).</text>
</comment>
<comment type="subcellular location">
    <subcellularLocation>
        <location evidence="1">Nucleus</location>
    </subcellularLocation>
</comment>
<dbReference type="Pfam" id="PF00488">
    <property type="entry name" value="MutS_V"/>
    <property type="match status" value="1"/>
</dbReference>
<evidence type="ECO:0000256" key="13">
    <source>
        <dbReference type="SAM" id="Coils"/>
    </source>
</evidence>
<gene>
    <name evidence="15" type="ORF">BEMITA_LOCUS9434</name>
</gene>
<dbReference type="PROSITE" id="PS00486">
    <property type="entry name" value="DNA_MISMATCH_REPAIR_2"/>
    <property type="match status" value="1"/>
</dbReference>
<evidence type="ECO:0000259" key="14">
    <source>
        <dbReference type="PROSITE" id="PS00486"/>
    </source>
</evidence>
<keyword evidence="7 12" id="KW-0238">DNA-binding</keyword>
<evidence type="ECO:0000313" key="15">
    <source>
        <dbReference type="EMBL" id="CAH0390735.1"/>
    </source>
</evidence>
<feature type="domain" description="DNA mismatch repair proteins mutS family" evidence="14">
    <location>
        <begin position="737"/>
        <end position="753"/>
    </location>
</feature>
<dbReference type="InterPro" id="IPR045076">
    <property type="entry name" value="MutS"/>
</dbReference>
<keyword evidence="9" id="KW-0539">Nucleus</keyword>
<dbReference type="InterPro" id="IPR036187">
    <property type="entry name" value="DNA_mismatch_repair_MutS_sf"/>
</dbReference>
<dbReference type="InterPro" id="IPR000432">
    <property type="entry name" value="DNA_mismatch_repair_MutS_C"/>
</dbReference>
<reference evidence="15" key="1">
    <citation type="submission" date="2021-12" db="EMBL/GenBank/DDBJ databases">
        <authorList>
            <person name="King R."/>
        </authorList>
    </citation>
    <scope>NUCLEOTIDE SEQUENCE</scope>
</reference>
<keyword evidence="13" id="KW-0175">Coiled coil</keyword>
<evidence type="ECO:0000256" key="3">
    <source>
        <dbReference type="ARBA" id="ARBA00019549"/>
    </source>
</evidence>
<accession>A0A9P0ADC5</accession>
<dbReference type="GO" id="GO:0032301">
    <property type="term" value="C:MutSalpha complex"/>
    <property type="evidence" value="ECO:0007669"/>
    <property type="project" value="TreeGrafter"/>
</dbReference>
<evidence type="ECO:0000313" key="16">
    <source>
        <dbReference type="Proteomes" id="UP001152759"/>
    </source>
</evidence>
<name>A0A9P0ADC5_BEMTA</name>
<evidence type="ECO:0000256" key="7">
    <source>
        <dbReference type="ARBA" id="ARBA00023125"/>
    </source>
</evidence>
<dbReference type="InterPro" id="IPR036678">
    <property type="entry name" value="MutS_con_dom_sf"/>
</dbReference>
<dbReference type="InterPro" id="IPR007861">
    <property type="entry name" value="DNA_mismatch_repair_MutS_clamp"/>
</dbReference>
<organism evidence="15 16">
    <name type="scientific">Bemisia tabaci</name>
    <name type="common">Sweetpotato whitefly</name>
    <name type="synonym">Aleurodes tabaci</name>
    <dbReference type="NCBI Taxonomy" id="7038"/>
    <lineage>
        <taxon>Eukaryota</taxon>
        <taxon>Metazoa</taxon>
        <taxon>Ecdysozoa</taxon>
        <taxon>Arthropoda</taxon>
        <taxon>Hexapoda</taxon>
        <taxon>Insecta</taxon>
        <taxon>Pterygota</taxon>
        <taxon>Neoptera</taxon>
        <taxon>Paraneoptera</taxon>
        <taxon>Hemiptera</taxon>
        <taxon>Sternorrhyncha</taxon>
        <taxon>Aleyrodoidea</taxon>
        <taxon>Aleyrodidae</taxon>
        <taxon>Aleyrodinae</taxon>
        <taxon>Bemisia</taxon>
    </lineage>
</organism>
<dbReference type="GO" id="GO:0006298">
    <property type="term" value="P:mismatch repair"/>
    <property type="evidence" value="ECO:0007669"/>
    <property type="project" value="InterPro"/>
</dbReference>
<dbReference type="InterPro" id="IPR007695">
    <property type="entry name" value="DNA_mismatch_repair_MutS-lik_N"/>
</dbReference>
<evidence type="ECO:0000256" key="6">
    <source>
        <dbReference type="ARBA" id="ARBA00022840"/>
    </source>
</evidence>
<evidence type="ECO:0000256" key="9">
    <source>
        <dbReference type="ARBA" id="ARBA00023242"/>
    </source>
</evidence>
<dbReference type="InterPro" id="IPR011184">
    <property type="entry name" value="DNA_mismatch_repair_Msh2"/>
</dbReference>
<proteinExistence type="inferred from homology"/>
<comment type="similarity">
    <text evidence="2 12">Belongs to the DNA mismatch repair MutS family.</text>
</comment>
<keyword evidence="6" id="KW-0067">ATP-binding</keyword>
<dbReference type="FunFam" id="3.40.1170.10:FF:000003">
    <property type="entry name" value="DNA mismatch repair protein"/>
    <property type="match status" value="1"/>
</dbReference>
<dbReference type="SUPFAM" id="SSF52540">
    <property type="entry name" value="P-loop containing nucleoside triphosphate hydrolases"/>
    <property type="match status" value="1"/>
</dbReference>
<evidence type="ECO:0000256" key="10">
    <source>
        <dbReference type="ARBA" id="ARBA00029795"/>
    </source>
</evidence>
<dbReference type="AlphaFoldDB" id="A0A9P0ADC5"/>
<dbReference type="FunFam" id="3.40.50.300:FF:000523">
    <property type="entry name" value="DNA mismatch repair protein"/>
    <property type="match status" value="1"/>
</dbReference>
<dbReference type="GO" id="GO:0005524">
    <property type="term" value="F:ATP binding"/>
    <property type="evidence" value="ECO:0007669"/>
    <property type="project" value="UniProtKB-KW"/>
</dbReference>
<feature type="coiled-coil region" evidence="13">
    <location>
        <begin position="465"/>
        <end position="492"/>
    </location>
</feature>
<dbReference type="SMART" id="SM00534">
    <property type="entry name" value="MUTSac"/>
    <property type="match status" value="1"/>
</dbReference>
<evidence type="ECO:0000256" key="2">
    <source>
        <dbReference type="ARBA" id="ARBA00006271"/>
    </source>
</evidence>
<dbReference type="Gene3D" id="1.10.1420.10">
    <property type="match status" value="2"/>
</dbReference>
<dbReference type="PANTHER" id="PTHR11361:SF35">
    <property type="entry name" value="DNA MISMATCH REPAIR PROTEIN MSH2"/>
    <property type="match status" value="1"/>
</dbReference>
<dbReference type="Gene3D" id="3.40.1170.10">
    <property type="entry name" value="DNA repair protein MutS, domain I"/>
    <property type="match status" value="1"/>
</dbReference>
<dbReference type="PANTHER" id="PTHR11361">
    <property type="entry name" value="DNA MISMATCH REPAIR PROTEIN MUTS FAMILY MEMBER"/>
    <property type="match status" value="1"/>
</dbReference>
<dbReference type="InterPro" id="IPR027417">
    <property type="entry name" value="P-loop_NTPase"/>
</dbReference>
<dbReference type="EMBL" id="OU963866">
    <property type="protein sequence ID" value="CAH0390735.1"/>
    <property type="molecule type" value="Genomic_DNA"/>
</dbReference>
<dbReference type="Pfam" id="PF05190">
    <property type="entry name" value="MutS_IV"/>
    <property type="match status" value="1"/>
</dbReference>
<dbReference type="FunFam" id="1.10.1420.10:FF:000003">
    <property type="entry name" value="DNA mismatch repair protein"/>
    <property type="match status" value="1"/>
</dbReference>
<dbReference type="Pfam" id="PF05192">
    <property type="entry name" value="MutS_III"/>
    <property type="match status" value="1"/>
</dbReference>
<evidence type="ECO:0000256" key="12">
    <source>
        <dbReference type="RuleBase" id="RU003756"/>
    </source>
</evidence>
<dbReference type="Pfam" id="PF01624">
    <property type="entry name" value="MutS_I"/>
    <property type="match status" value="1"/>
</dbReference>
<dbReference type="InterPro" id="IPR007696">
    <property type="entry name" value="DNA_mismatch_repair_MutS_core"/>
</dbReference>
<dbReference type="InterPro" id="IPR016151">
    <property type="entry name" value="DNA_mismatch_repair_MutS_N"/>
</dbReference>
<evidence type="ECO:0000256" key="8">
    <source>
        <dbReference type="ARBA" id="ARBA00023204"/>
    </source>
</evidence>
<dbReference type="NCBIfam" id="NF003810">
    <property type="entry name" value="PRK05399.1"/>
    <property type="match status" value="1"/>
</dbReference>
<dbReference type="Gene3D" id="3.30.420.110">
    <property type="entry name" value="MutS, connector domain"/>
    <property type="match status" value="1"/>
</dbReference>
<keyword evidence="8 12" id="KW-0234">DNA repair</keyword>
<evidence type="ECO:0000256" key="11">
    <source>
        <dbReference type="ARBA" id="ARBA00073545"/>
    </source>
</evidence>
<dbReference type="SUPFAM" id="SSF48334">
    <property type="entry name" value="DNA repair protein MutS, domain III"/>
    <property type="match status" value="1"/>
</dbReference>
<dbReference type="Gene3D" id="3.40.50.300">
    <property type="entry name" value="P-loop containing nucleotide triphosphate hydrolases"/>
    <property type="match status" value="1"/>
</dbReference>
<sequence>MVEPATKLNLDPKQQQRFIAFFKSLPQKPATTIRFFNRTDFYTLHGSDAVFAAKEVYKTTSFLKMIGSENDKLESIILNKNNFESFLRDLLLVKSYRVEVYCNKPTAKGSASWVLEFKGSPGNLSQFEDLLFDSVDQVEWNCVAAIKIGTKNKDKVVGVAMVDAVDHKFNVCEFVDDEYFTNLGAFITQHGPKECLVPDGCCENAKKVVSRGGILVSSRKNAEFSDDGLVQELNKLLLFQDGQLEKAAALPEMNLKIAAGALHAIIKYLELLSNQENYSQYSISTFELSKFVHLDASAVQALNITPQSQSTIFNKHHSIIGLLDKCRTSHGHRLLAQWIKQPLCDINAIQERHDIVEALAMDITLRASLHDDHLRRIPDLQALSKKVHRKKANLQDCYRIYQAVSKLPDLLNSLETSYQDNPQPTLSSCFITPLKEQITELDKYQEMVQSTIDLDSVDKGEYLIKSEFDQDLQDYREKMEKLEEQMKKHLTSVASDLDYQAHKQIKLESNSMHGFFFRVTLKDAKAITRNKSYEVLDTNKGGARFRTKKLDSLNEEYLQIRENYTKHQESIVNEVVSIAAGYTNTLQFLSFTLAQLDVLCSFAMVAESAPKPFVRPKMHPKGTGILSLKQCRHPCLELEDGISYVPNDVHFEQGKSTFIIITGPNMGGKSTYIRSIGVTALLAHIGCFVPCDSAEISILDAILARMGAHDSQLKGMSTFMVEMVETSSILRKATADSLVIIDELGRGTSTYEGCGIAWAIVEHLAKEIKCPSLFATHFHELTRLADEIETIHNFHVTALTLEDKLLLLYQVKPGVCNRSFGIHIAKMAKFPDRVVEESEQELQELEDFQAAAASLPENDRKRHIQEGEQLIEDFYSKVMRLKTSESSEEDIEKKFEELKQDLLSKKNPYIEALIK</sequence>
<evidence type="ECO:0000256" key="1">
    <source>
        <dbReference type="ARBA" id="ARBA00004123"/>
    </source>
</evidence>
<dbReference type="Proteomes" id="UP001152759">
    <property type="component" value="Chromosome 5"/>
</dbReference>
<protein>
    <recommendedName>
        <fullName evidence="11">DNA mismatch repair protein MSH2</fullName>
    </recommendedName>
    <alternativeName>
        <fullName evidence="3">DNA mismatch repair protein Msh2</fullName>
    </alternativeName>
    <alternativeName>
        <fullName evidence="10">MutS protein homolog 2</fullName>
    </alternativeName>
</protein>
<keyword evidence="5 12" id="KW-0227">DNA damage</keyword>
<dbReference type="GO" id="GO:0030983">
    <property type="term" value="F:mismatched DNA binding"/>
    <property type="evidence" value="ECO:0007669"/>
    <property type="project" value="InterPro"/>
</dbReference>
<keyword evidence="16" id="KW-1185">Reference proteome</keyword>
<dbReference type="SUPFAM" id="SSF53150">
    <property type="entry name" value="DNA repair protein MutS, domain II"/>
    <property type="match status" value="1"/>
</dbReference>
<dbReference type="GO" id="GO:0140664">
    <property type="term" value="F:ATP-dependent DNA damage sensor activity"/>
    <property type="evidence" value="ECO:0007669"/>
    <property type="project" value="InterPro"/>
</dbReference>
<evidence type="ECO:0000256" key="4">
    <source>
        <dbReference type="ARBA" id="ARBA00022741"/>
    </source>
</evidence>
<evidence type="ECO:0000256" key="5">
    <source>
        <dbReference type="ARBA" id="ARBA00022763"/>
    </source>
</evidence>